<evidence type="ECO:0000259" key="7">
    <source>
        <dbReference type="PROSITE" id="PS50103"/>
    </source>
</evidence>
<keyword evidence="1 5" id="KW-0479">Metal-binding</keyword>
<evidence type="ECO:0000256" key="6">
    <source>
        <dbReference type="SAM" id="MobiDB-lite"/>
    </source>
</evidence>
<evidence type="ECO:0000313" key="8">
    <source>
        <dbReference type="EMBL" id="OXG19291.1"/>
    </source>
</evidence>
<dbReference type="FunFam" id="4.10.1000.10:FF:000001">
    <property type="entry name" value="zinc finger CCCH domain-containing protein 15-like"/>
    <property type="match status" value="1"/>
</dbReference>
<feature type="domain" description="C3H1-type" evidence="7">
    <location>
        <begin position="284"/>
        <end position="312"/>
    </location>
</feature>
<dbReference type="Gene3D" id="4.10.1000.10">
    <property type="entry name" value="Zinc finger, CCCH-type"/>
    <property type="match status" value="1"/>
</dbReference>
<reference evidence="8 9" key="1">
    <citation type="submission" date="2017-06" db="EMBL/GenBank/DDBJ databases">
        <title>Global population genomics of the pathogenic fungus Cryptococcus neoformans var. grubii.</title>
        <authorList>
            <person name="Cuomo C."/>
            <person name="Litvintseva A."/>
            <person name="Chen Y."/>
            <person name="Young S."/>
            <person name="Zeng Q."/>
            <person name="Chapman S."/>
            <person name="Gujja S."/>
            <person name="Saif S."/>
            <person name="Birren B."/>
        </authorList>
    </citation>
    <scope>NUCLEOTIDE SEQUENCE [LARGE SCALE GENOMIC DNA]</scope>
    <source>
        <strain evidence="8 9">Tu259-1</strain>
    </source>
</reference>
<feature type="region of interest" description="Disordered" evidence="6">
    <location>
        <begin position="327"/>
        <end position="351"/>
    </location>
</feature>
<dbReference type="EMBL" id="AMKT01000050">
    <property type="protein sequence ID" value="OXG19291.1"/>
    <property type="molecule type" value="Genomic_DNA"/>
</dbReference>
<dbReference type="InterPro" id="IPR036855">
    <property type="entry name" value="Znf_CCCH_sf"/>
</dbReference>
<dbReference type="Pfam" id="PF00642">
    <property type="entry name" value="zf-CCCH"/>
    <property type="match status" value="1"/>
</dbReference>
<dbReference type="SMART" id="SM00356">
    <property type="entry name" value="ZnF_C3H1"/>
    <property type="match status" value="1"/>
</dbReference>
<evidence type="ECO:0000313" key="9">
    <source>
        <dbReference type="Proteomes" id="UP000199727"/>
    </source>
</evidence>
<gene>
    <name evidence="8" type="ORF">C361_04235</name>
</gene>
<feature type="zinc finger region" description="C3H1-type" evidence="5">
    <location>
        <begin position="284"/>
        <end position="312"/>
    </location>
</feature>
<keyword evidence="3 5" id="KW-0863">Zinc-finger</keyword>
<feature type="region of interest" description="Disordered" evidence="6">
    <location>
        <begin position="1"/>
        <end position="64"/>
    </location>
</feature>
<dbReference type="SUPFAM" id="SSF90229">
    <property type="entry name" value="CCCH zinc finger"/>
    <property type="match status" value="1"/>
</dbReference>
<evidence type="ECO:0000256" key="4">
    <source>
        <dbReference type="ARBA" id="ARBA00022833"/>
    </source>
</evidence>
<dbReference type="InterPro" id="IPR000571">
    <property type="entry name" value="Znf_CCCH"/>
</dbReference>
<dbReference type="OrthoDB" id="410307at2759"/>
<evidence type="ECO:0000256" key="1">
    <source>
        <dbReference type="ARBA" id="ARBA00022723"/>
    </source>
</evidence>
<accession>A0A854QBK6</accession>
<evidence type="ECO:0000256" key="2">
    <source>
        <dbReference type="ARBA" id="ARBA00022737"/>
    </source>
</evidence>
<dbReference type="InterPro" id="IPR045877">
    <property type="entry name" value="ZFP36-like"/>
</dbReference>
<dbReference type="Proteomes" id="UP000199727">
    <property type="component" value="Unassembled WGS sequence"/>
</dbReference>
<dbReference type="GO" id="GO:0008270">
    <property type="term" value="F:zinc ion binding"/>
    <property type="evidence" value="ECO:0007669"/>
    <property type="project" value="UniProtKB-KW"/>
</dbReference>
<proteinExistence type="predicted"/>
<sequence length="624" mass="67803">MSALRTCTRHRPSANTRPRPPLIHTSQAAEPVTDDERKDKSIESNPSRPPTPAPTNSKASNPLPDLSRVATAAYTASILARPPPPTIYGRPGTRPFSLDPLPFTDEDIPLPKPYNSNYPHPITAYASPGVNPETVKRSGYNKVLQDIVKEDIKSALGDILYDAGFRDLSNSVYLLFSYESMGQGNGIPESLWSKFENANNMRLPTAAAVTASVAAQVEDIPPRFAQSQINSTCSSDFTYRTMENNQAMGCTLRPLSRESILSPSYSLVQAQTHTQPRGREEMDAWKTEICVAWEATGCCRYGPNCQFAHGIEELKLTRQSLIIRGLASQSPPTPSDILSPASSHRSSVSRYPVTPRSVETQIYHPAITSGCPYNIKASDRRMSAPHSQLSIVAEDGLQFNTSNSDLNLGFRRLSDVSSGLPFANSQNLRVPSSRPRFDPLPSKFIPSSDEEYKDYLFPFSKPTSLSSDPAFESITSFNIDRLSAQEKQRRLVSQPSNLTLYTSSSSSNESVGGGSRLSMFSAFEDGLGESLVTPIEVGWGNDYLDSTCGPSSSKTGLDIRSSNSGIGDEIGFGTIGMRKGGLVKSGSTGNVGMMGLPAHKSLSNMMGSKVSTTYEFSSGNSIWR</sequence>
<evidence type="ECO:0000256" key="5">
    <source>
        <dbReference type="PROSITE-ProRule" id="PRU00723"/>
    </source>
</evidence>
<keyword evidence="4 5" id="KW-0862">Zinc</keyword>
<dbReference type="PANTHER" id="PTHR12547:SF18">
    <property type="entry name" value="PROTEIN TIS11"/>
    <property type="match status" value="1"/>
</dbReference>
<organism evidence="8 9">
    <name type="scientific">Cryptococcus neoformans Tu259-1</name>
    <dbReference type="NCBI Taxonomy" id="1230072"/>
    <lineage>
        <taxon>Eukaryota</taxon>
        <taxon>Fungi</taxon>
        <taxon>Dikarya</taxon>
        <taxon>Basidiomycota</taxon>
        <taxon>Agaricomycotina</taxon>
        <taxon>Tremellomycetes</taxon>
        <taxon>Tremellales</taxon>
        <taxon>Cryptococcaceae</taxon>
        <taxon>Cryptococcus</taxon>
        <taxon>Cryptococcus neoformans species complex</taxon>
    </lineage>
</organism>
<feature type="compositionally biased region" description="Low complexity" evidence="6">
    <location>
        <begin position="339"/>
        <end position="349"/>
    </location>
</feature>
<dbReference type="GO" id="GO:0003729">
    <property type="term" value="F:mRNA binding"/>
    <property type="evidence" value="ECO:0007669"/>
    <property type="project" value="InterPro"/>
</dbReference>
<dbReference type="PANTHER" id="PTHR12547">
    <property type="entry name" value="CCCH ZINC FINGER/TIS11-RELATED"/>
    <property type="match status" value="1"/>
</dbReference>
<comment type="caution">
    <text evidence="8">The sequence shown here is derived from an EMBL/GenBank/DDBJ whole genome shotgun (WGS) entry which is preliminary data.</text>
</comment>
<name>A0A854QBK6_CRYNE</name>
<keyword evidence="2" id="KW-0677">Repeat</keyword>
<evidence type="ECO:0000256" key="3">
    <source>
        <dbReference type="ARBA" id="ARBA00022771"/>
    </source>
</evidence>
<dbReference type="PROSITE" id="PS50103">
    <property type="entry name" value="ZF_C3H1"/>
    <property type="match status" value="1"/>
</dbReference>
<dbReference type="AlphaFoldDB" id="A0A854QBK6"/>
<protein>
    <recommendedName>
        <fullName evidence="7">C3H1-type domain-containing protein</fullName>
    </recommendedName>
</protein>